<dbReference type="InterPro" id="IPR001789">
    <property type="entry name" value="Sig_transdc_resp-reg_receiver"/>
</dbReference>
<evidence type="ECO:0000256" key="2">
    <source>
        <dbReference type="PROSITE-ProRule" id="PRU00169"/>
    </source>
</evidence>
<dbReference type="PROSITE" id="PS50110">
    <property type="entry name" value="RESPONSE_REGULATORY"/>
    <property type="match status" value="1"/>
</dbReference>
<evidence type="ECO:0000259" key="3">
    <source>
        <dbReference type="PROSITE" id="PS50043"/>
    </source>
</evidence>
<evidence type="ECO:0000313" key="5">
    <source>
        <dbReference type="EMBL" id="SDF95404.1"/>
    </source>
</evidence>
<dbReference type="SMART" id="SM00421">
    <property type="entry name" value="HTH_LUXR"/>
    <property type="match status" value="1"/>
</dbReference>
<keyword evidence="1 5" id="KW-0238">DNA-binding</keyword>
<protein>
    <submittedName>
        <fullName evidence="5">DNA-binding response regulator, NarL/FixJ family, contains REC and HTH domains</fullName>
    </submittedName>
</protein>
<dbReference type="InterPro" id="IPR011006">
    <property type="entry name" value="CheY-like_superfamily"/>
</dbReference>
<dbReference type="SUPFAM" id="SSF46894">
    <property type="entry name" value="C-terminal effector domain of the bipartite response regulators"/>
    <property type="match status" value="1"/>
</dbReference>
<dbReference type="STRING" id="366584.SAMN05216377_10816"/>
<dbReference type="InterPro" id="IPR036388">
    <property type="entry name" value="WH-like_DNA-bd_sf"/>
</dbReference>
<organism evidence="5 6">
    <name type="scientific">Pseudonocardia oroxyli</name>
    <dbReference type="NCBI Taxonomy" id="366584"/>
    <lineage>
        <taxon>Bacteria</taxon>
        <taxon>Bacillati</taxon>
        <taxon>Actinomycetota</taxon>
        <taxon>Actinomycetes</taxon>
        <taxon>Pseudonocardiales</taxon>
        <taxon>Pseudonocardiaceae</taxon>
        <taxon>Pseudonocardia</taxon>
    </lineage>
</organism>
<dbReference type="PROSITE" id="PS50043">
    <property type="entry name" value="HTH_LUXR_2"/>
    <property type="match status" value="1"/>
</dbReference>
<dbReference type="SUPFAM" id="SSF52172">
    <property type="entry name" value="CheY-like"/>
    <property type="match status" value="1"/>
</dbReference>
<dbReference type="EMBL" id="FNBE01000008">
    <property type="protein sequence ID" value="SDF95404.1"/>
    <property type="molecule type" value="Genomic_DNA"/>
</dbReference>
<dbReference type="InterPro" id="IPR016032">
    <property type="entry name" value="Sig_transdc_resp-reg_C-effctor"/>
</dbReference>
<dbReference type="InterPro" id="IPR000792">
    <property type="entry name" value="Tscrpt_reg_LuxR_C"/>
</dbReference>
<dbReference type="AlphaFoldDB" id="A0A1G7QA85"/>
<feature type="modified residue" description="4-aspartylphosphate" evidence="2">
    <location>
        <position position="51"/>
    </location>
</feature>
<gene>
    <name evidence="5" type="ORF">SAMN05216377_10816</name>
</gene>
<dbReference type="Pfam" id="PF00196">
    <property type="entry name" value="GerE"/>
    <property type="match status" value="1"/>
</dbReference>
<dbReference type="RefSeq" id="WP_176921316.1">
    <property type="nucleotide sequence ID" value="NZ_FNBE01000008.1"/>
</dbReference>
<dbReference type="PRINTS" id="PR00038">
    <property type="entry name" value="HTHLUXR"/>
</dbReference>
<dbReference type="Proteomes" id="UP000198967">
    <property type="component" value="Unassembled WGS sequence"/>
</dbReference>
<reference evidence="5 6" key="1">
    <citation type="submission" date="2016-10" db="EMBL/GenBank/DDBJ databases">
        <authorList>
            <person name="de Groot N.N."/>
        </authorList>
    </citation>
    <scope>NUCLEOTIDE SEQUENCE [LARGE SCALE GENOMIC DNA]</scope>
    <source>
        <strain evidence="5 6">CGMCC 4.3143</strain>
    </source>
</reference>
<dbReference type="Gene3D" id="3.40.50.2300">
    <property type="match status" value="1"/>
</dbReference>
<feature type="domain" description="Response regulatory" evidence="4">
    <location>
        <begin position="2"/>
        <end position="105"/>
    </location>
</feature>
<proteinExistence type="predicted"/>
<feature type="domain" description="HTH luxR-type" evidence="3">
    <location>
        <begin position="116"/>
        <end position="181"/>
    </location>
</feature>
<dbReference type="GO" id="GO:0000160">
    <property type="term" value="P:phosphorelay signal transduction system"/>
    <property type="evidence" value="ECO:0007669"/>
    <property type="project" value="InterPro"/>
</dbReference>
<sequence length="187" mass="19194">MDVFLVDDHRVFTDLLRLGLDACSDLRCSGVAHSIAEARAATVAYDVAVVDLQLPDGSGLALVGPLQPVLLLTAHPHAARRAGVAGVLGKDAPLTEILAAIRTVAAGGVLPPASDRPAGAPRLTPRELDVLAELGRGRDAARIATALGLSLHTVRDHIRALMGKLGAHSQLEAVVTAGRLGLIAVGS</sequence>
<keyword evidence="6" id="KW-1185">Reference proteome</keyword>
<dbReference type="GO" id="GO:0006355">
    <property type="term" value="P:regulation of DNA-templated transcription"/>
    <property type="evidence" value="ECO:0007669"/>
    <property type="project" value="InterPro"/>
</dbReference>
<dbReference type="GO" id="GO:0003677">
    <property type="term" value="F:DNA binding"/>
    <property type="evidence" value="ECO:0007669"/>
    <property type="project" value="UniProtKB-KW"/>
</dbReference>
<name>A0A1G7QA85_PSEOR</name>
<dbReference type="SMART" id="SM00448">
    <property type="entry name" value="REC"/>
    <property type="match status" value="1"/>
</dbReference>
<dbReference type="PROSITE" id="PS00622">
    <property type="entry name" value="HTH_LUXR_1"/>
    <property type="match status" value="1"/>
</dbReference>
<accession>A0A1G7QA85</accession>
<evidence type="ECO:0000256" key="1">
    <source>
        <dbReference type="ARBA" id="ARBA00023125"/>
    </source>
</evidence>
<evidence type="ECO:0000313" key="6">
    <source>
        <dbReference type="Proteomes" id="UP000198967"/>
    </source>
</evidence>
<dbReference type="Gene3D" id="1.10.10.10">
    <property type="entry name" value="Winged helix-like DNA-binding domain superfamily/Winged helix DNA-binding domain"/>
    <property type="match status" value="1"/>
</dbReference>
<dbReference type="PANTHER" id="PTHR43214">
    <property type="entry name" value="TWO-COMPONENT RESPONSE REGULATOR"/>
    <property type="match status" value="1"/>
</dbReference>
<dbReference type="CDD" id="cd06170">
    <property type="entry name" value="LuxR_C_like"/>
    <property type="match status" value="1"/>
</dbReference>
<dbReference type="InterPro" id="IPR039420">
    <property type="entry name" value="WalR-like"/>
</dbReference>
<keyword evidence="2" id="KW-0597">Phosphoprotein</keyword>
<evidence type="ECO:0000259" key="4">
    <source>
        <dbReference type="PROSITE" id="PS50110"/>
    </source>
</evidence>